<dbReference type="NCBIfam" id="TIGR00205">
    <property type="entry name" value="fliE"/>
    <property type="match status" value="1"/>
</dbReference>
<keyword evidence="6" id="KW-0969">Cilium</keyword>
<comment type="similarity">
    <text evidence="2 4">Belongs to the FliE family.</text>
</comment>
<evidence type="ECO:0000313" key="7">
    <source>
        <dbReference type="Proteomes" id="UP000002430"/>
    </source>
</evidence>
<dbReference type="InterPro" id="IPR001624">
    <property type="entry name" value="FliE"/>
</dbReference>
<evidence type="ECO:0000256" key="2">
    <source>
        <dbReference type="ARBA" id="ARBA00009272"/>
    </source>
</evidence>
<sequence>MGKTMSIQSTGLKAYTNVMSDFKKVQDTFKEKSAAIPQSKPVEKSFADTFKDSLSNVNEMQTTKSQMIQSFASGETQNVHELMITLQKAGLAINMTSAVRNKVLEAYKELSRLQF</sequence>
<gene>
    <name evidence="4 6" type="primary">fliE</name>
    <name evidence="6" type="ordered locus">LI0858</name>
</gene>
<comment type="subcellular location">
    <subcellularLocation>
        <location evidence="1 4">Bacterial flagellum basal body</location>
    </subcellularLocation>
</comment>
<dbReference type="GO" id="GO:0003774">
    <property type="term" value="F:cytoskeletal motor activity"/>
    <property type="evidence" value="ECO:0007669"/>
    <property type="project" value="InterPro"/>
</dbReference>
<dbReference type="HAMAP" id="MF_00724">
    <property type="entry name" value="FliE"/>
    <property type="match status" value="1"/>
</dbReference>
<dbReference type="STRING" id="363253.LI0858"/>
<dbReference type="EMBL" id="AM180252">
    <property type="protein sequence ID" value="CAJ54912.1"/>
    <property type="molecule type" value="Genomic_DNA"/>
</dbReference>
<dbReference type="AlphaFoldDB" id="Q1MQ15"/>
<keyword evidence="6" id="KW-0282">Flagellum</keyword>
<dbReference type="GO" id="GO:0071973">
    <property type="term" value="P:bacterial-type flagellum-dependent cell motility"/>
    <property type="evidence" value="ECO:0007669"/>
    <property type="project" value="InterPro"/>
</dbReference>
<dbReference type="Proteomes" id="UP000002430">
    <property type="component" value="Chromosome"/>
</dbReference>
<proteinExistence type="inferred from homology"/>
<dbReference type="Pfam" id="PF02049">
    <property type="entry name" value="FliE"/>
    <property type="match status" value="1"/>
</dbReference>
<organism evidence="6 7">
    <name type="scientific">Lawsonia intracellularis (strain PHE/MN1-00)</name>
    <dbReference type="NCBI Taxonomy" id="363253"/>
    <lineage>
        <taxon>Bacteria</taxon>
        <taxon>Pseudomonadati</taxon>
        <taxon>Thermodesulfobacteriota</taxon>
        <taxon>Desulfovibrionia</taxon>
        <taxon>Desulfovibrionales</taxon>
        <taxon>Desulfovibrionaceae</taxon>
        <taxon>Lawsonia</taxon>
    </lineage>
</organism>
<evidence type="ECO:0000256" key="3">
    <source>
        <dbReference type="ARBA" id="ARBA00023143"/>
    </source>
</evidence>
<dbReference type="PANTHER" id="PTHR34653:SF1">
    <property type="entry name" value="FLAGELLAR HOOK-BASAL BODY COMPLEX PROTEIN FLIE"/>
    <property type="match status" value="1"/>
</dbReference>
<dbReference type="HOGENOM" id="CLU_147249_3_4_7"/>
<dbReference type="PANTHER" id="PTHR34653">
    <property type="match status" value="1"/>
</dbReference>
<dbReference type="KEGG" id="lip:LI0858"/>
<dbReference type="GO" id="GO:0009425">
    <property type="term" value="C:bacterial-type flagellum basal body"/>
    <property type="evidence" value="ECO:0007669"/>
    <property type="project" value="UniProtKB-SubCell"/>
</dbReference>
<accession>Q1MQ15</accession>
<evidence type="ECO:0000256" key="1">
    <source>
        <dbReference type="ARBA" id="ARBA00004117"/>
    </source>
</evidence>
<evidence type="ECO:0000256" key="4">
    <source>
        <dbReference type="HAMAP-Rule" id="MF_00724"/>
    </source>
</evidence>
<dbReference type="PRINTS" id="PR01006">
    <property type="entry name" value="FLGHOOKFLIE"/>
</dbReference>
<protein>
    <recommendedName>
        <fullName evidence="4 5">Flagellar hook-basal body complex protein FliE</fullName>
    </recommendedName>
</protein>
<keyword evidence="7" id="KW-1185">Reference proteome</keyword>
<dbReference type="GO" id="GO:0005198">
    <property type="term" value="F:structural molecule activity"/>
    <property type="evidence" value="ECO:0007669"/>
    <property type="project" value="UniProtKB-UniRule"/>
</dbReference>
<keyword evidence="6" id="KW-0966">Cell projection</keyword>
<reference evidence="6 7" key="1">
    <citation type="submission" date="2005-11" db="EMBL/GenBank/DDBJ databases">
        <title>The complete genome sequence of Lawsonia intracellularis: the causative agent of proliferative enteropathy.</title>
        <authorList>
            <person name="Kaur K."/>
            <person name="Zhang Q."/>
            <person name="Beckler D."/>
            <person name="Munir S."/>
            <person name="Li L."/>
            <person name="Kinsley K."/>
            <person name="Herron L."/>
            <person name="Peterson A."/>
            <person name="May B."/>
            <person name="Singh S."/>
            <person name="Gebhart C."/>
            <person name="Kapur V."/>
        </authorList>
    </citation>
    <scope>NUCLEOTIDE SEQUENCE [LARGE SCALE GENOMIC DNA]</scope>
    <source>
        <strain evidence="6 7">PHE/MN1-00</strain>
    </source>
</reference>
<name>Q1MQ15_LAWIP</name>
<dbReference type="eggNOG" id="COG1677">
    <property type="taxonomic scope" value="Bacteria"/>
</dbReference>
<evidence type="ECO:0000256" key="5">
    <source>
        <dbReference type="NCBIfam" id="TIGR00205"/>
    </source>
</evidence>
<evidence type="ECO:0000313" key="6">
    <source>
        <dbReference type="EMBL" id="CAJ54912.1"/>
    </source>
</evidence>
<keyword evidence="3 4" id="KW-0975">Bacterial flagellum</keyword>